<keyword evidence="7" id="KW-1185">Reference proteome</keyword>
<dbReference type="InterPro" id="IPR050330">
    <property type="entry name" value="Bact_OuterMem_StrucFunc"/>
</dbReference>
<gene>
    <name evidence="6" type="ORF">AFM12_09430</name>
</gene>
<protein>
    <recommendedName>
        <fullName evidence="5">OmpA-like domain-containing protein</fullName>
    </recommendedName>
</protein>
<dbReference type="Gene3D" id="3.30.1330.60">
    <property type="entry name" value="OmpA-like domain"/>
    <property type="match status" value="1"/>
</dbReference>
<sequence>MCTAAISFLTNFGLSKIGELHKKISFLFLFFTAFQSLAQPEYSRFSLSPYLGLGMKLPGKQQVLSGSEQMLYLWKFYNFGNTFNSNGESQVSLNSTNRIGLNLDYRLFDKLDIFGRAERINLITAYQSSLTYDFRGSRVGGFFDNFNYYSFGSGFRFRTYNLFFTGSVNFQPNIFGPRNRRASREERVTDPGNYINSSGTGLTFSSSVEQQQRLSFYLGLGQEIDFMNGPAFLEVGVNLSPTILYAENIDFYNGGSGIGNVKLNHRTNAVFVTLSQPLYFKKRDRPSKKQQKGTIAPFETEEFEIGQQNISIGENLVLEHIQFEQSKAVLSLEAMGDLDEVYDLLVKYPGTRIQLSGHTSQEGSRRQNIDLSEKRAEACKDYLVSKGIDRRRIRTVGYGPDKPISEDNQELNRRVELQVLSVEK</sequence>
<evidence type="ECO:0000256" key="1">
    <source>
        <dbReference type="ARBA" id="ARBA00004442"/>
    </source>
</evidence>
<dbReference type="InterPro" id="IPR006664">
    <property type="entry name" value="OMP_bac"/>
</dbReference>
<dbReference type="Pfam" id="PF00691">
    <property type="entry name" value="OmpA"/>
    <property type="match status" value="1"/>
</dbReference>
<name>A0A0N8HA00_9BACT</name>
<dbReference type="PRINTS" id="PR01021">
    <property type="entry name" value="OMPADOMAIN"/>
</dbReference>
<dbReference type="PANTHER" id="PTHR30329">
    <property type="entry name" value="STATOR ELEMENT OF FLAGELLAR MOTOR COMPLEX"/>
    <property type="match status" value="1"/>
</dbReference>
<keyword evidence="3" id="KW-0998">Cell outer membrane</keyword>
<dbReference type="InterPro" id="IPR036737">
    <property type="entry name" value="OmpA-like_sf"/>
</dbReference>
<dbReference type="AlphaFoldDB" id="A0A0N8HA00"/>
<evidence type="ECO:0000256" key="3">
    <source>
        <dbReference type="ARBA" id="ARBA00023237"/>
    </source>
</evidence>
<evidence type="ECO:0000259" key="5">
    <source>
        <dbReference type="PROSITE" id="PS51123"/>
    </source>
</evidence>
<dbReference type="PROSITE" id="PS51123">
    <property type="entry name" value="OMPA_2"/>
    <property type="match status" value="1"/>
</dbReference>
<comment type="caution">
    <text evidence="6">The sequence shown here is derived from an EMBL/GenBank/DDBJ whole genome shotgun (WGS) entry which is preliminary data.</text>
</comment>
<reference evidence="6 7" key="1">
    <citation type="submission" date="2015-07" db="EMBL/GenBank/DDBJ databases">
        <title>The draft genome sequence of Leadbetterella sp. JN14-9.</title>
        <authorList>
            <person name="Liu Y."/>
            <person name="Du J."/>
            <person name="Shao Z."/>
        </authorList>
    </citation>
    <scope>NUCLEOTIDE SEQUENCE [LARGE SCALE GENOMIC DNA]</scope>
    <source>
        <strain evidence="6 7">JN14-9</strain>
    </source>
</reference>
<evidence type="ECO:0000256" key="4">
    <source>
        <dbReference type="PROSITE-ProRule" id="PRU00473"/>
    </source>
</evidence>
<dbReference type="SUPFAM" id="SSF103088">
    <property type="entry name" value="OmpA-like"/>
    <property type="match status" value="1"/>
</dbReference>
<dbReference type="PANTHER" id="PTHR30329:SF21">
    <property type="entry name" value="LIPOPROTEIN YIAD-RELATED"/>
    <property type="match status" value="1"/>
</dbReference>
<keyword evidence="2 4" id="KW-0472">Membrane</keyword>
<dbReference type="Proteomes" id="UP000050454">
    <property type="component" value="Unassembled WGS sequence"/>
</dbReference>
<dbReference type="GO" id="GO:0009279">
    <property type="term" value="C:cell outer membrane"/>
    <property type="evidence" value="ECO:0007669"/>
    <property type="project" value="UniProtKB-SubCell"/>
</dbReference>
<proteinExistence type="predicted"/>
<dbReference type="CDD" id="cd07185">
    <property type="entry name" value="OmpA_C-like"/>
    <property type="match status" value="1"/>
</dbReference>
<accession>A0A0N8HA00</accession>
<dbReference type="STRING" id="1605367.AFM12_09430"/>
<organism evidence="6 7">
    <name type="scientific">Jiulongibacter sediminis</name>
    <dbReference type="NCBI Taxonomy" id="1605367"/>
    <lineage>
        <taxon>Bacteria</taxon>
        <taxon>Pseudomonadati</taxon>
        <taxon>Bacteroidota</taxon>
        <taxon>Cytophagia</taxon>
        <taxon>Cytophagales</taxon>
        <taxon>Leadbetterellaceae</taxon>
        <taxon>Jiulongibacter</taxon>
    </lineage>
</organism>
<evidence type="ECO:0000256" key="2">
    <source>
        <dbReference type="ARBA" id="ARBA00023136"/>
    </source>
</evidence>
<dbReference type="EMBL" id="LGTQ01000006">
    <property type="protein sequence ID" value="KPM48788.1"/>
    <property type="molecule type" value="Genomic_DNA"/>
</dbReference>
<evidence type="ECO:0000313" key="6">
    <source>
        <dbReference type="EMBL" id="KPM48788.1"/>
    </source>
</evidence>
<feature type="domain" description="OmpA-like" evidence="5">
    <location>
        <begin position="317"/>
        <end position="423"/>
    </location>
</feature>
<comment type="subcellular location">
    <subcellularLocation>
        <location evidence="1">Cell outer membrane</location>
    </subcellularLocation>
</comment>
<dbReference type="InterPro" id="IPR006665">
    <property type="entry name" value="OmpA-like"/>
</dbReference>
<evidence type="ECO:0000313" key="7">
    <source>
        <dbReference type="Proteomes" id="UP000050454"/>
    </source>
</evidence>